<keyword evidence="2" id="KW-0238">DNA-binding</keyword>
<comment type="caution">
    <text evidence="5">The sequence shown here is derived from an EMBL/GenBank/DDBJ whole genome shotgun (WGS) entry which is preliminary data.</text>
</comment>
<evidence type="ECO:0000313" key="5">
    <source>
        <dbReference type="EMBL" id="MVF01848.1"/>
    </source>
</evidence>
<evidence type="ECO:0000313" key="6">
    <source>
        <dbReference type="Proteomes" id="UP000443014"/>
    </source>
</evidence>
<evidence type="ECO:0000256" key="3">
    <source>
        <dbReference type="ARBA" id="ARBA00023163"/>
    </source>
</evidence>
<reference evidence="5 6" key="1">
    <citation type="submission" date="2019-11" db="EMBL/GenBank/DDBJ databases">
        <title>Whole genome sequence of a plant growth promoting strain Serratia marcescens BTL07 isolated from the rhizoplane of Chili (Capsicum annuum).</title>
        <authorList>
            <person name="Dutta S."/>
            <person name="Khatun A."/>
            <person name="Gupta D.R."/>
            <person name="Surovy M.Z."/>
            <person name="Rahman M.M."/>
            <person name="Mahmud N.U."/>
            <person name="Emes R."/>
            <person name="Warry A."/>
            <person name="West H."/>
            <person name="Clarke M.L."/>
            <person name="Islam M.T."/>
        </authorList>
    </citation>
    <scope>NUCLEOTIDE SEQUENCE [LARGE SCALE GENOMIC DNA]</scope>
    <source>
        <strain evidence="5 6">BTL07</strain>
    </source>
</reference>
<evidence type="ECO:0000256" key="2">
    <source>
        <dbReference type="ARBA" id="ARBA00023125"/>
    </source>
</evidence>
<dbReference type="SUPFAM" id="SSF46689">
    <property type="entry name" value="Homeodomain-like"/>
    <property type="match status" value="2"/>
</dbReference>
<dbReference type="PANTHER" id="PTHR47504">
    <property type="entry name" value="RIGHT ORIGIN-BINDING PROTEIN"/>
    <property type="match status" value="1"/>
</dbReference>
<proteinExistence type="predicted"/>
<dbReference type="InterPro" id="IPR018060">
    <property type="entry name" value="HTH_AraC"/>
</dbReference>
<sequence>MKENTCFQKKITTEIMSWIENNLEHRISLADISKVSGYSNWHFQRLFKKHTGKNLGDYILERKLKKSYNLLSTTKLSVFAVSCAVGFKTQQSFIRSFKKCYGISPGKIKMKHNDKK</sequence>
<accession>A0ABD6HKE7</accession>
<organism evidence="5 6">
    <name type="scientific">Serratia marcescens</name>
    <dbReference type="NCBI Taxonomy" id="615"/>
    <lineage>
        <taxon>Bacteria</taxon>
        <taxon>Pseudomonadati</taxon>
        <taxon>Pseudomonadota</taxon>
        <taxon>Gammaproteobacteria</taxon>
        <taxon>Enterobacterales</taxon>
        <taxon>Yersiniaceae</taxon>
        <taxon>Serratia</taxon>
    </lineage>
</organism>
<dbReference type="PANTHER" id="PTHR47504:SF3">
    <property type="entry name" value="HTH-TYPE TRANSCRIPTIONAL REGULATOR YKGA-RELATED"/>
    <property type="match status" value="1"/>
</dbReference>
<dbReference type="RefSeq" id="WP_075201918.1">
    <property type="nucleotide sequence ID" value="NZ_CAMIRD010000002.1"/>
</dbReference>
<dbReference type="AlphaFoldDB" id="A0ABD6HKE7"/>
<evidence type="ECO:0000256" key="1">
    <source>
        <dbReference type="ARBA" id="ARBA00023015"/>
    </source>
</evidence>
<dbReference type="Pfam" id="PF12833">
    <property type="entry name" value="HTH_18"/>
    <property type="match status" value="1"/>
</dbReference>
<dbReference type="SMART" id="SM00342">
    <property type="entry name" value="HTH_ARAC"/>
    <property type="match status" value="1"/>
</dbReference>
<dbReference type="EMBL" id="WNKC01000001">
    <property type="protein sequence ID" value="MVF01848.1"/>
    <property type="molecule type" value="Genomic_DNA"/>
</dbReference>
<dbReference type="InterPro" id="IPR009057">
    <property type="entry name" value="Homeodomain-like_sf"/>
</dbReference>
<dbReference type="PROSITE" id="PS01124">
    <property type="entry name" value="HTH_ARAC_FAMILY_2"/>
    <property type="match status" value="1"/>
</dbReference>
<dbReference type="Gene3D" id="1.10.10.60">
    <property type="entry name" value="Homeodomain-like"/>
    <property type="match status" value="2"/>
</dbReference>
<gene>
    <name evidence="5" type="ORF">GMA22_01010</name>
</gene>
<dbReference type="Proteomes" id="UP000443014">
    <property type="component" value="Unassembled WGS sequence"/>
</dbReference>
<evidence type="ECO:0000259" key="4">
    <source>
        <dbReference type="PROSITE" id="PS01124"/>
    </source>
</evidence>
<dbReference type="InterPro" id="IPR050959">
    <property type="entry name" value="MarA-like"/>
</dbReference>
<dbReference type="GO" id="GO:0003677">
    <property type="term" value="F:DNA binding"/>
    <property type="evidence" value="ECO:0007669"/>
    <property type="project" value="UniProtKB-KW"/>
</dbReference>
<keyword evidence="3" id="KW-0804">Transcription</keyword>
<name>A0ABD6HKE7_SERMA</name>
<feature type="domain" description="HTH araC/xylS-type" evidence="4">
    <location>
        <begin position="13"/>
        <end position="111"/>
    </location>
</feature>
<keyword evidence="1" id="KW-0805">Transcription regulation</keyword>
<protein>
    <submittedName>
        <fullName evidence="5">Helix-turn-helix domain-containing protein</fullName>
    </submittedName>
</protein>